<accession>K1RI64</accession>
<organism evidence="3">
    <name type="scientific">human gut metagenome</name>
    <dbReference type="NCBI Taxonomy" id="408170"/>
    <lineage>
        <taxon>unclassified sequences</taxon>
        <taxon>metagenomes</taxon>
        <taxon>organismal metagenomes</taxon>
    </lineage>
</organism>
<evidence type="ECO:0000313" key="3">
    <source>
        <dbReference type="EMBL" id="EKC48277.1"/>
    </source>
</evidence>
<feature type="compositionally biased region" description="Basic residues" evidence="2">
    <location>
        <begin position="143"/>
        <end position="152"/>
    </location>
</feature>
<keyword evidence="1" id="KW-0175">Coiled coil</keyword>
<protein>
    <submittedName>
        <fullName evidence="3">Uncharacterized protein</fullName>
    </submittedName>
</protein>
<name>K1RI64_9ZZZZ</name>
<evidence type="ECO:0000256" key="1">
    <source>
        <dbReference type="SAM" id="Coils"/>
    </source>
</evidence>
<proteinExistence type="predicted"/>
<feature type="coiled-coil region" evidence="1">
    <location>
        <begin position="72"/>
        <end position="99"/>
    </location>
</feature>
<dbReference type="AlphaFoldDB" id="K1RI64"/>
<sequence length="152" mass="17404">MNIEMSTIKELAETCGVSEQAIRKWCARNQVAKDVAQRYIIDKATETAILRHYGKDEGNQVAQPTETSCETNETMKEIIEMLRKELEAKDKQIESLQSSLDHTTAALVSAQESIKAAQLLQANSEQKLKMIEKPAEEAESQGRKHWWQRWRD</sequence>
<dbReference type="EMBL" id="AJWY01013019">
    <property type="protein sequence ID" value="EKC48277.1"/>
    <property type="molecule type" value="Genomic_DNA"/>
</dbReference>
<evidence type="ECO:0000256" key="2">
    <source>
        <dbReference type="SAM" id="MobiDB-lite"/>
    </source>
</evidence>
<feature type="compositionally biased region" description="Basic and acidic residues" evidence="2">
    <location>
        <begin position="131"/>
        <end position="142"/>
    </location>
</feature>
<feature type="region of interest" description="Disordered" evidence="2">
    <location>
        <begin position="131"/>
        <end position="152"/>
    </location>
</feature>
<reference evidence="3" key="1">
    <citation type="journal article" date="2013" name="Environ. Microbiol.">
        <title>Microbiota from the distal guts of lean and obese adolescents exhibit partial functional redundancy besides clear differences in community structure.</title>
        <authorList>
            <person name="Ferrer M."/>
            <person name="Ruiz A."/>
            <person name="Lanza F."/>
            <person name="Haange S.B."/>
            <person name="Oberbach A."/>
            <person name="Till H."/>
            <person name="Bargiela R."/>
            <person name="Campoy C."/>
            <person name="Segura M.T."/>
            <person name="Richter M."/>
            <person name="von Bergen M."/>
            <person name="Seifert J."/>
            <person name="Suarez A."/>
        </authorList>
    </citation>
    <scope>NUCLEOTIDE SEQUENCE</scope>
</reference>
<comment type="caution">
    <text evidence="3">The sequence shown here is derived from an EMBL/GenBank/DDBJ whole genome shotgun (WGS) entry which is preliminary data.</text>
</comment>
<gene>
    <name evidence="3" type="ORF">LEA_18954</name>
</gene>